<name>A0AB39QJ64_9ACTN</name>
<keyword evidence="2" id="KW-0732">Signal</keyword>
<evidence type="ECO:0000313" key="5">
    <source>
        <dbReference type="EMBL" id="XDQ42397.1"/>
    </source>
</evidence>
<dbReference type="EMBL" id="CP163441">
    <property type="protein sequence ID" value="XDQ42397.1"/>
    <property type="molecule type" value="Genomic_DNA"/>
</dbReference>
<dbReference type="Gene3D" id="3.40.50.1820">
    <property type="entry name" value="alpha/beta hydrolase"/>
    <property type="match status" value="1"/>
</dbReference>
<dbReference type="InterPro" id="IPR051601">
    <property type="entry name" value="Serine_prot/Carboxylest_S33"/>
</dbReference>
<dbReference type="InterPro" id="IPR029058">
    <property type="entry name" value="AB_hydrolase_fold"/>
</dbReference>
<dbReference type="AlphaFoldDB" id="A0AB39QJ64"/>
<feature type="domain" description="AB hydrolase-1" evidence="4">
    <location>
        <begin position="115"/>
        <end position="502"/>
    </location>
</feature>
<comment type="similarity">
    <text evidence="1">Belongs to the peptidase S33 family.</text>
</comment>
<evidence type="ECO:0000256" key="2">
    <source>
        <dbReference type="ARBA" id="ARBA00022729"/>
    </source>
</evidence>
<protein>
    <submittedName>
        <fullName evidence="5">Alpha/beta hydrolase</fullName>
    </submittedName>
</protein>
<dbReference type="SUPFAM" id="SSF53474">
    <property type="entry name" value="alpha/beta-Hydrolases"/>
    <property type="match status" value="1"/>
</dbReference>
<keyword evidence="3 5" id="KW-0378">Hydrolase</keyword>
<dbReference type="Pfam" id="PF00561">
    <property type="entry name" value="Abhydrolase_1"/>
    <property type="match status" value="1"/>
</dbReference>
<accession>A0AB39QJ64</accession>
<gene>
    <name evidence="5" type="ORF">AB5J52_09070</name>
</gene>
<dbReference type="PROSITE" id="PS51257">
    <property type="entry name" value="PROKAR_LIPOPROTEIN"/>
    <property type="match status" value="1"/>
</dbReference>
<dbReference type="RefSeq" id="WP_369221828.1">
    <property type="nucleotide sequence ID" value="NZ_CP163441.1"/>
</dbReference>
<sequence length="534" mass="56589">MRLTRSSERSGFPGGRRFATALAVATLAGTGLAGCADAQDTAQATAETAAAGKAADQAAIAWGKCPQPAKGASRNPHLTCGTLKVPLDYRNPGGTKIDVAVSRLSTAKPGKRRGVLLLNPGGPALGGLDTPGTMAPTLPKSVLDRYDLIGFDPRGVEHSTPQSCGLKDPTVTGIFPYPAADGSITKNVAIAKADAKQCADTVGKNLRYYNTANTARDMDRIRQALGEPKISYWGQSYGTYLGAVYRSLFPDRTDRMILEGNVDPTKVWADEVADRWGKGMADRFPDAARVAAAQNSTLELGANVAQVTHTYLALADRLDRTPAAIPGAPVSLDGALLRNMTYGMLLHNNTLPVLAEFWKAADDLSHGSTTAADTAVLKEVFADSPSSPGVPADNQATMFLALTCGDAEWPHDVDGYATRTAADREKWPLTAGMPADIWPCAFWKKPIEAPVAVTGTGRRNTLILQNRRDNATPWEGAVGLHQALGDRSVLVGVDNGGHYTYNEGSACADKATVRFLTTGHLPGKDVYCTDVKQQ</sequence>
<dbReference type="PANTHER" id="PTHR43248:SF29">
    <property type="entry name" value="TRIPEPTIDYL AMINOPEPTIDASE"/>
    <property type="match status" value="1"/>
</dbReference>
<evidence type="ECO:0000259" key="4">
    <source>
        <dbReference type="Pfam" id="PF00561"/>
    </source>
</evidence>
<reference evidence="5" key="1">
    <citation type="submission" date="2024-07" db="EMBL/GenBank/DDBJ databases">
        <authorList>
            <person name="Yu S.T."/>
        </authorList>
    </citation>
    <scope>NUCLEOTIDE SEQUENCE</scope>
    <source>
        <strain evidence="5">R39</strain>
    </source>
</reference>
<evidence type="ECO:0000256" key="1">
    <source>
        <dbReference type="ARBA" id="ARBA00010088"/>
    </source>
</evidence>
<dbReference type="PANTHER" id="PTHR43248">
    <property type="entry name" value="2-SUCCINYL-6-HYDROXY-2,4-CYCLOHEXADIENE-1-CARBOXYLATE SYNTHASE"/>
    <property type="match status" value="1"/>
</dbReference>
<organism evidence="5">
    <name type="scientific">Streptomyces sp. R39</name>
    <dbReference type="NCBI Taxonomy" id="3238631"/>
    <lineage>
        <taxon>Bacteria</taxon>
        <taxon>Bacillati</taxon>
        <taxon>Actinomycetota</taxon>
        <taxon>Actinomycetes</taxon>
        <taxon>Kitasatosporales</taxon>
        <taxon>Streptomycetaceae</taxon>
        <taxon>Streptomyces</taxon>
    </lineage>
</organism>
<evidence type="ECO:0000256" key="3">
    <source>
        <dbReference type="ARBA" id="ARBA00022801"/>
    </source>
</evidence>
<dbReference type="InterPro" id="IPR000073">
    <property type="entry name" value="AB_hydrolase_1"/>
</dbReference>
<proteinExistence type="inferred from homology"/>
<dbReference type="GO" id="GO:0016787">
    <property type="term" value="F:hydrolase activity"/>
    <property type="evidence" value="ECO:0007669"/>
    <property type="project" value="UniProtKB-KW"/>
</dbReference>